<dbReference type="GO" id="GO:0018104">
    <property type="term" value="P:peptidoglycan-protein cross-linking"/>
    <property type="evidence" value="ECO:0007669"/>
    <property type="project" value="TreeGrafter"/>
</dbReference>
<evidence type="ECO:0000259" key="10">
    <source>
        <dbReference type="PROSITE" id="PS52029"/>
    </source>
</evidence>
<evidence type="ECO:0000256" key="4">
    <source>
        <dbReference type="ARBA" id="ARBA00022679"/>
    </source>
</evidence>
<reference evidence="12" key="1">
    <citation type="journal article" date="2010" name="Environ. Microbiol.">
        <title>The genome of Syntrophomonas wolfei: new insights into syntrophic metabolism and biohydrogen production.</title>
        <authorList>
            <person name="Sieber J.R."/>
            <person name="Sims D.R."/>
            <person name="Han C."/>
            <person name="Kim E."/>
            <person name="Lykidis A."/>
            <person name="Lapidus A.L."/>
            <person name="McDonnald E."/>
            <person name="Rohlin L."/>
            <person name="Culley D.E."/>
            <person name="Gunsalus R."/>
            <person name="McInerney M.J."/>
        </authorList>
    </citation>
    <scope>NUCLEOTIDE SEQUENCE [LARGE SCALE GENOMIC DNA]</scope>
    <source>
        <strain evidence="12">DSM 2245B / Goettingen</strain>
    </source>
</reference>
<evidence type="ECO:0000256" key="6">
    <source>
        <dbReference type="ARBA" id="ARBA00022960"/>
    </source>
</evidence>
<dbReference type="KEGG" id="swo:Swol_1663"/>
<dbReference type="SUPFAM" id="SSF47090">
    <property type="entry name" value="PGBD-like"/>
    <property type="match status" value="2"/>
</dbReference>
<dbReference type="InterPro" id="IPR002477">
    <property type="entry name" value="Peptidoglycan-bd-like"/>
</dbReference>
<organism evidence="11 12">
    <name type="scientific">Syntrophomonas wolfei subsp. wolfei (strain DSM 2245B / Goettingen)</name>
    <dbReference type="NCBI Taxonomy" id="335541"/>
    <lineage>
        <taxon>Bacteria</taxon>
        <taxon>Bacillati</taxon>
        <taxon>Bacillota</taxon>
        <taxon>Clostridia</taxon>
        <taxon>Eubacteriales</taxon>
        <taxon>Syntrophomonadaceae</taxon>
        <taxon>Syntrophomonas</taxon>
    </lineage>
</organism>
<dbReference type="GO" id="GO:0016757">
    <property type="term" value="F:glycosyltransferase activity"/>
    <property type="evidence" value="ECO:0007669"/>
    <property type="project" value="UniProtKB-KW"/>
</dbReference>
<evidence type="ECO:0000256" key="5">
    <source>
        <dbReference type="ARBA" id="ARBA00022801"/>
    </source>
</evidence>
<keyword evidence="3" id="KW-0328">Glycosyltransferase</keyword>
<feature type="active site" description="Proton donor/acceptor" evidence="9">
    <location>
        <position position="160"/>
    </location>
</feature>
<keyword evidence="7 9" id="KW-0573">Peptidoglycan synthesis</keyword>
<dbReference type="HOGENOM" id="CLU_874170_0_0_9"/>
<dbReference type="PANTHER" id="PTHR30582:SF24">
    <property type="entry name" value="L,D-TRANSPEPTIDASE ERFK_SRFK-RELATED"/>
    <property type="match status" value="1"/>
</dbReference>
<evidence type="ECO:0000256" key="2">
    <source>
        <dbReference type="ARBA" id="ARBA00005992"/>
    </source>
</evidence>
<dbReference type="PROSITE" id="PS52029">
    <property type="entry name" value="LD_TPASE"/>
    <property type="match status" value="1"/>
</dbReference>
<dbReference type="eggNOG" id="COG3409">
    <property type="taxonomic scope" value="Bacteria"/>
</dbReference>
<evidence type="ECO:0000313" key="11">
    <source>
        <dbReference type="EMBL" id="ABI68961.1"/>
    </source>
</evidence>
<dbReference type="MEROPS" id="C82.003"/>
<dbReference type="STRING" id="335541.Swol_1663"/>
<dbReference type="eggNOG" id="COG1376">
    <property type="taxonomic scope" value="Bacteria"/>
</dbReference>
<keyword evidence="6 9" id="KW-0133">Cell shape</keyword>
<keyword evidence="4" id="KW-0808">Transferase</keyword>
<evidence type="ECO:0000256" key="3">
    <source>
        <dbReference type="ARBA" id="ARBA00022676"/>
    </source>
</evidence>
<name>Q0AWE3_SYNWW</name>
<accession>Q0AWE3</accession>
<proteinExistence type="inferred from homology"/>
<dbReference type="EMBL" id="CP000448">
    <property type="protein sequence ID" value="ABI68961.1"/>
    <property type="molecule type" value="Genomic_DNA"/>
</dbReference>
<dbReference type="CDD" id="cd16913">
    <property type="entry name" value="YkuD_like"/>
    <property type="match status" value="1"/>
</dbReference>
<dbReference type="InterPro" id="IPR036366">
    <property type="entry name" value="PGBDSf"/>
</dbReference>
<dbReference type="OrthoDB" id="9787225at2"/>
<dbReference type="InterPro" id="IPR005490">
    <property type="entry name" value="LD_TPept_cat_dom"/>
</dbReference>
<dbReference type="AlphaFoldDB" id="Q0AWE3"/>
<dbReference type="UniPathway" id="UPA00219"/>
<dbReference type="Gene3D" id="1.10.101.10">
    <property type="entry name" value="PGBD-like superfamily/PGBD"/>
    <property type="match status" value="2"/>
</dbReference>
<dbReference type="GO" id="GO:0005576">
    <property type="term" value="C:extracellular region"/>
    <property type="evidence" value="ECO:0007669"/>
    <property type="project" value="TreeGrafter"/>
</dbReference>
<evidence type="ECO:0000256" key="9">
    <source>
        <dbReference type="PROSITE-ProRule" id="PRU01373"/>
    </source>
</evidence>
<dbReference type="PANTHER" id="PTHR30582">
    <property type="entry name" value="L,D-TRANSPEPTIDASE"/>
    <property type="match status" value="1"/>
</dbReference>
<dbReference type="Proteomes" id="UP000001968">
    <property type="component" value="Chromosome"/>
</dbReference>
<dbReference type="InterPro" id="IPR036365">
    <property type="entry name" value="PGBD-like_sf"/>
</dbReference>
<keyword evidence="5" id="KW-0378">Hydrolase</keyword>
<protein>
    <submittedName>
        <fullName evidence="11">ErfK/YbiS/YcfS/YnhG</fullName>
    </submittedName>
</protein>
<dbReference type="GO" id="GO:0071972">
    <property type="term" value="F:peptidoglycan L,D-transpeptidase activity"/>
    <property type="evidence" value="ECO:0007669"/>
    <property type="project" value="TreeGrafter"/>
</dbReference>
<keyword evidence="8 9" id="KW-0961">Cell wall biogenesis/degradation</keyword>
<comment type="pathway">
    <text evidence="1 9">Cell wall biogenesis; peptidoglycan biosynthesis.</text>
</comment>
<dbReference type="Pfam" id="PF03734">
    <property type="entry name" value="YkuD"/>
    <property type="match status" value="1"/>
</dbReference>
<gene>
    <name evidence="11" type="ordered locus">Swol_1663</name>
</gene>
<feature type="active site" description="Nucleophile" evidence="9">
    <location>
        <position position="176"/>
    </location>
</feature>
<evidence type="ECO:0000256" key="1">
    <source>
        <dbReference type="ARBA" id="ARBA00004752"/>
    </source>
</evidence>
<evidence type="ECO:0000313" key="12">
    <source>
        <dbReference type="Proteomes" id="UP000001968"/>
    </source>
</evidence>
<dbReference type="InterPro" id="IPR038063">
    <property type="entry name" value="Transpep_catalytic_dom"/>
</dbReference>
<dbReference type="Gene3D" id="2.40.440.10">
    <property type="entry name" value="L,D-transpeptidase catalytic domain-like"/>
    <property type="match status" value="1"/>
</dbReference>
<keyword evidence="12" id="KW-1185">Reference proteome</keyword>
<dbReference type="SUPFAM" id="SSF141523">
    <property type="entry name" value="L,D-transpeptidase catalytic domain-like"/>
    <property type="match status" value="1"/>
</dbReference>
<dbReference type="Pfam" id="PF01471">
    <property type="entry name" value="PG_binding_1"/>
    <property type="match status" value="2"/>
</dbReference>
<dbReference type="GO" id="GO:0071555">
    <property type="term" value="P:cell wall organization"/>
    <property type="evidence" value="ECO:0007669"/>
    <property type="project" value="UniProtKB-UniRule"/>
</dbReference>
<feature type="domain" description="L,D-TPase catalytic" evidence="10">
    <location>
        <begin position="92"/>
        <end position="200"/>
    </location>
</feature>
<dbReference type="InterPro" id="IPR050979">
    <property type="entry name" value="LD-transpeptidase"/>
</dbReference>
<sequence length="283" mass="31350">MVYASRFLRLEKIRMSGPDIHLMQKRLKELGYNPGVEDGIFGEQSEAALKAFQASRGLVVDGVVDPNTWLLLEPSSSIRLQNKREGQAWEQPRISIDVVKRRLTYTSGSFKKTYPVAVGKPQTPTPLGNWTIVQKTVNPGGPFGARWMRLSVPWGGYGIHGTNRPSSIGKAVSHGCVRMYNADVIELYDRTPLGTPVNIFGKANTGRVLSRGDQGSDVKEVQRMLRTLGYYRVKPDGKFGPKTEAAVIAFQRDNQLIADGIVGPYTHHALQKAYDLAINDVEP</sequence>
<dbReference type="GO" id="GO:0008360">
    <property type="term" value="P:regulation of cell shape"/>
    <property type="evidence" value="ECO:0007669"/>
    <property type="project" value="UniProtKB-UniRule"/>
</dbReference>
<evidence type="ECO:0000256" key="7">
    <source>
        <dbReference type="ARBA" id="ARBA00022984"/>
    </source>
</evidence>
<comment type="similarity">
    <text evidence="2">Belongs to the YkuD family.</text>
</comment>
<evidence type="ECO:0000256" key="8">
    <source>
        <dbReference type="ARBA" id="ARBA00023316"/>
    </source>
</evidence>